<dbReference type="SUPFAM" id="SSF54001">
    <property type="entry name" value="Cysteine proteinases"/>
    <property type="match status" value="1"/>
</dbReference>
<accession>J6HFZ1</accession>
<protein>
    <submittedName>
        <fullName evidence="7">NlpC/P60 family protein</fullName>
    </submittedName>
</protein>
<dbReference type="EMBL" id="ALNK01000013">
    <property type="protein sequence ID" value="EJU23920.1"/>
    <property type="molecule type" value="Genomic_DNA"/>
</dbReference>
<feature type="coiled-coil region" evidence="5">
    <location>
        <begin position="57"/>
        <end position="93"/>
    </location>
</feature>
<keyword evidence="5" id="KW-0175">Coiled coil</keyword>
<evidence type="ECO:0000313" key="7">
    <source>
        <dbReference type="EMBL" id="EJU23920.1"/>
    </source>
</evidence>
<gene>
    <name evidence="7" type="ORF">HMPREF1143_1067</name>
</gene>
<feature type="domain" description="NlpC/P60" evidence="6">
    <location>
        <begin position="90"/>
        <end position="211"/>
    </location>
</feature>
<dbReference type="AlphaFoldDB" id="J6HFZ1"/>
<dbReference type="Gene3D" id="3.90.1720.10">
    <property type="entry name" value="endopeptidase domain like (from Nostoc punctiforme)"/>
    <property type="match status" value="1"/>
</dbReference>
<dbReference type="InterPro" id="IPR051202">
    <property type="entry name" value="Peptidase_C40"/>
</dbReference>
<evidence type="ECO:0000256" key="2">
    <source>
        <dbReference type="ARBA" id="ARBA00022670"/>
    </source>
</evidence>
<comment type="caution">
    <text evidence="7">The sequence shown here is derived from an EMBL/GenBank/DDBJ whole genome shotgun (WGS) entry which is preliminary data.</text>
</comment>
<dbReference type="PANTHER" id="PTHR47053:SF1">
    <property type="entry name" value="MUREIN DD-ENDOPEPTIDASE MEPH-RELATED"/>
    <property type="match status" value="1"/>
</dbReference>
<dbReference type="Proteomes" id="UP000005244">
    <property type="component" value="Unassembled WGS sequence"/>
</dbReference>
<dbReference type="InterPro" id="IPR000064">
    <property type="entry name" value="NLP_P60_dom"/>
</dbReference>
<keyword evidence="2" id="KW-0645">Protease</keyword>
<keyword evidence="8" id="KW-1185">Reference proteome</keyword>
<dbReference type="GO" id="GO:0008234">
    <property type="term" value="F:cysteine-type peptidase activity"/>
    <property type="evidence" value="ECO:0007669"/>
    <property type="project" value="UniProtKB-KW"/>
</dbReference>
<keyword evidence="4" id="KW-0788">Thiol protease</keyword>
<proteinExistence type="inferred from homology"/>
<evidence type="ECO:0000313" key="8">
    <source>
        <dbReference type="Proteomes" id="UP000005244"/>
    </source>
</evidence>
<dbReference type="PATRIC" id="fig|796941.3.peg.559"/>
<dbReference type="GO" id="GO:0006508">
    <property type="term" value="P:proteolysis"/>
    <property type="evidence" value="ECO:0007669"/>
    <property type="project" value="UniProtKB-KW"/>
</dbReference>
<dbReference type="PROSITE" id="PS51935">
    <property type="entry name" value="NLPC_P60"/>
    <property type="match status" value="1"/>
</dbReference>
<evidence type="ECO:0000256" key="1">
    <source>
        <dbReference type="ARBA" id="ARBA00007074"/>
    </source>
</evidence>
<comment type="similarity">
    <text evidence="1">Belongs to the peptidase C40 family.</text>
</comment>
<evidence type="ECO:0000256" key="5">
    <source>
        <dbReference type="SAM" id="Coils"/>
    </source>
</evidence>
<sequence length="211" mass="23076">MIMKKTLLAAIFTLGFVGLSMNFSYADEAEIFNNEVEVKTSVAKEIAEPVSIEVSELEKLLALNEEQTKIEEKEEKEKQAKNVEEEVSVSVDADKLIVIAKSKLGSPYSYGSLGPNAFDCSGYTSYVFRQMGISLPRTASSQAYAGVKVAKANLQKGDLVFFNTYGGISHVGIYIENGNFIHASSYGSGVVVSNINDSYYAPRYVTAARYL</sequence>
<evidence type="ECO:0000256" key="4">
    <source>
        <dbReference type="ARBA" id="ARBA00022807"/>
    </source>
</evidence>
<keyword evidence="3" id="KW-0378">Hydrolase</keyword>
<dbReference type="Pfam" id="PF00877">
    <property type="entry name" value="NLPC_P60"/>
    <property type="match status" value="1"/>
</dbReference>
<dbReference type="PANTHER" id="PTHR47053">
    <property type="entry name" value="MUREIN DD-ENDOPEPTIDASE MEPH-RELATED"/>
    <property type="match status" value="1"/>
</dbReference>
<evidence type="ECO:0000256" key="3">
    <source>
        <dbReference type="ARBA" id="ARBA00022801"/>
    </source>
</evidence>
<dbReference type="InterPro" id="IPR038765">
    <property type="entry name" value="Papain-like_cys_pep_sf"/>
</dbReference>
<reference evidence="7 8" key="1">
    <citation type="submission" date="2012-07" db="EMBL/GenBank/DDBJ databases">
        <authorList>
            <person name="Durkin A.S."/>
            <person name="McCorrison J."/>
            <person name="Torralba M."/>
            <person name="Gillis M."/>
            <person name="Methe B."/>
            <person name="Sutton G."/>
            <person name="Nelson K.E."/>
        </authorList>
    </citation>
    <scope>NUCLEOTIDE SEQUENCE [LARGE SCALE GENOMIC DNA]</scope>
    <source>
        <strain evidence="7 8">OBRC8</strain>
    </source>
</reference>
<evidence type="ECO:0000259" key="6">
    <source>
        <dbReference type="PROSITE" id="PS51935"/>
    </source>
</evidence>
<organism evidence="7 8">
    <name type="scientific">Peptoanaerobacter stomatis</name>
    <dbReference type="NCBI Taxonomy" id="796937"/>
    <lineage>
        <taxon>Bacteria</taxon>
        <taxon>Bacillati</taxon>
        <taxon>Bacillota</taxon>
        <taxon>Clostridia</taxon>
        <taxon>Peptostreptococcales</taxon>
        <taxon>Filifactoraceae</taxon>
        <taxon>Peptoanaerobacter</taxon>
    </lineage>
</organism>
<name>J6HFZ1_9FIRM</name>